<name>A0A1C6RLK4_9ACTN</name>
<dbReference type="STRING" id="568872.GA0070624_1441"/>
<proteinExistence type="predicted"/>
<organism evidence="2 3">
    <name type="scientific">Micromonospora rhizosphaerae</name>
    <dbReference type="NCBI Taxonomy" id="568872"/>
    <lineage>
        <taxon>Bacteria</taxon>
        <taxon>Bacillati</taxon>
        <taxon>Actinomycetota</taxon>
        <taxon>Actinomycetes</taxon>
        <taxon>Micromonosporales</taxon>
        <taxon>Micromonosporaceae</taxon>
        <taxon>Micromonospora</taxon>
    </lineage>
</organism>
<keyword evidence="3" id="KW-1185">Reference proteome</keyword>
<evidence type="ECO:0000313" key="2">
    <source>
        <dbReference type="EMBL" id="SCL18056.1"/>
    </source>
</evidence>
<protein>
    <submittedName>
        <fullName evidence="2">Uncharacterized protein</fullName>
    </submittedName>
</protein>
<dbReference type="EMBL" id="FMHV01000002">
    <property type="protein sequence ID" value="SCL18056.1"/>
    <property type="molecule type" value="Genomic_DNA"/>
</dbReference>
<evidence type="ECO:0000256" key="1">
    <source>
        <dbReference type="SAM" id="MobiDB-lite"/>
    </source>
</evidence>
<sequence>MYPAVRLLNRLSPVVLTDGDARAAAPVRTVPPAPEVPGPAASSSDQPTGRKRRSRRLLATTKTDEKAIAAPAIIGLSRPAAASGRAATL</sequence>
<dbReference type="Proteomes" id="UP000199413">
    <property type="component" value="Unassembled WGS sequence"/>
</dbReference>
<feature type="region of interest" description="Disordered" evidence="1">
    <location>
        <begin position="18"/>
        <end position="58"/>
    </location>
</feature>
<gene>
    <name evidence="2" type="ORF">GA0070624_1441</name>
</gene>
<evidence type="ECO:0000313" key="3">
    <source>
        <dbReference type="Proteomes" id="UP000199413"/>
    </source>
</evidence>
<accession>A0A1C6RLK4</accession>
<dbReference type="AlphaFoldDB" id="A0A1C6RLK4"/>
<reference evidence="3" key="1">
    <citation type="submission" date="2016-06" db="EMBL/GenBank/DDBJ databases">
        <authorList>
            <person name="Varghese N."/>
            <person name="Submissions Spin"/>
        </authorList>
    </citation>
    <scope>NUCLEOTIDE SEQUENCE [LARGE SCALE GENOMIC DNA]</scope>
    <source>
        <strain evidence="3">DSM 45431</strain>
    </source>
</reference>